<reference evidence="3" key="1">
    <citation type="submission" date="2022-11" db="UniProtKB">
        <authorList>
            <consortium name="WormBaseParasite"/>
        </authorList>
    </citation>
    <scope>IDENTIFICATION</scope>
</reference>
<evidence type="ECO:0000256" key="1">
    <source>
        <dbReference type="SAM" id="MobiDB-lite"/>
    </source>
</evidence>
<dbReference type="AlphaFoldDB" id="A0A915DXY1"/>
<evidence type="ECO:0000313" key="3">
    <source>
        <dbReference type="WBParaSite" id="jg24640"/>
    </source>
</evidence>
<feature type="compositionally biased region" description="Basic residues" evidence="1">
    <location>
        <begin position="241"/>
        <end position="255"/>
    </location>
</feature>
<feature type="region of interest" description="Disordered" evidence="1">
    <location>
        <begin position="1"/>
        <end position="40"/>
    </location>
</feature>
<feature type="compositionally biased region" description="Basic residues" evidence="1">
    <location>
        <begin position="171"/>
        <end position="183"/>
    </location>
</feature>
<feature type="compositionally biased region" description="Low complexity" evidence="1">
    <location>
        <begin position="230"/>
        <end position="240"/>
    </location>
</feature>
<name>A0A915DXY1_9BILA</name>
<feature type="region of interest" description="Disordered" evidence="1">
    <location>
        <begin position="297"/>
        <end position="347"/>
    </location>
</feature>
<dbReference type="WBParaSite" id="jg24640">
    <property type="protein sequence ID" value="jg24640"/>
    <property type="gene ID" value="jg24640"/>
</dbReference>
<feature type="compositionally biased region" description="Polar residues" evidence="1">
    <location>
        <begin position="15"/>
        <end position="24"/>
    </location>
</feature>
<proteinExistence type="predicted"/>
<protein>
    <submittedName>
        <fullName evidence="3">Uncharacterized protein</fullName>
    </submittedName>
</protein>
<evidence type="ECO:0000313" key="2">
    <source>
        <dbReference type="Proteomes" id="UP000887574"/>
    </source>
</evidence>
<organism evidence="2 3">
    <name type="scientific">Ditylenchus dipsaci</name>
    <dbReference type="NCBI Taxonomy" id="166011"/>
    <lineage>
        <taxon>Eukaryota</taxon>
        <taxon>Metazoa</taxon>
        <taxon>Ecdysozoa</taxon>
        <taxon>Nematoda</taxon>
        <taxon>Chromadorea</taxon>
        <taxon>Rhabditida</taxon>
        <taxon>Tylenchina</taxon>
        <taxon>Tylenchomorpha</taxon>
        <taxon>Sphaerularioidea</taxon>
        <taxon>Anguinidae</taxon>
        <taxon>Anguininae</taxon>
        <taxon>Ditylenchus</taxon>
    </lineage>
</organism>
<feature type="region of interest" description="Disordered" evidence="1">
    <location>
        <begin position="159"/>
        <end position="259"/>
    </location>
</feature>
<keyword evidence="2" id="KW-1185">Reference proteome</keyword>
<accession>A0A915DXY1</accession>
<sequence>MDKIRNNLPFEGELSASSTSTQPPVSRAPKKVKNTKKPNEPVFVPASQVASAEVTILSNFSEIIRASTSKQTRTDAQQMPMGTAPTTHFPTTFTVPFANMNLSAITGQGITLPNNLTVQALLQSIQQQAKKIQMVQQQETLPDSSSQDIISHHQDFSSNLAPMSVSSAQTAKKRQPAKKKTKKIVSAEAASKLETSTPVAQPKAEVTNALAADKKPNKKARNWGNRRILSKVSSASAKSKWPPKKNKFSNQKKRMEKLQSDLEKSADAIQLVQIDLACQKTDNNNLTAENIALKAENQQLKSKDSSSKTSTTNKKAKPVETFTSAKTTKSASAKRGRKARSPSPVNQKVDTIPETIEYGRRTSKRICVSRTRFLYGLI</sequence>
<dbReference type="Proteomes" id="UP000887574">
    <property type="component" value="Unplaced"/>
</dbReference>